<dbReference type="FunFam" id="3.30.565.10:FF:000006">
    <property type="entry name" value="Sensor histidine kinase WalK"/>
    <property type="match status" value="1"/>
</dbReference>
<dbReference type="SUPFAM" id="SSF55874">
    <property type="entry name" value="ATPase domain of HSP90 chaperone/DNA topoisomerase II/histidine kinase"/>
    <property type="match status" value="1"/>
</dbReference>
<evidence type="ECO:0000256" key="4">
    <source>
        <dbReference type="ARBA" id="ARBA00022679"/>
    </source>
</evidence>
<dbReference type="InterPro" id="IPR005467">
    <property type="entry name" value="His_kinase_dom"/>
</dbReference>
<dbReference type="InterPro" id="IPR036890">
    <property type="entry name" value="HATPase_C_sf"/>
</dbReference>
<protein>
    <recommendedName>
        <fullName evidence="2">histidine kinase</fullName>
        <ecNumber evidence="2">2.7.13.3</ecNumber>
    </recommendedName>
</protein>
<reference evidence="7 8" key="1">
    <citation type="submission" date="2015-08" db="EMBL/GenBank/DDBJ databases">
        <authorList>
            <person name="Babu N.S."/>
            <person name="Beckwith C.J."/>
            <person name="Beseler K.G."/>
            <person name="Brison A."/>
            <person name="Carone J.V."/>
            <person name="Caskin T.P."/>
            <person name="Diamond M."/>
            <person name="Durham M.E."/>
            <person name="Foxe J.M."/>
            <person name="Go M."/>
            <person name="Henderson B.A."/>
            <person name="Jones I.B."/>
            <person name="McGettigan J.A."/>
            <person name="Micheletti S.J."/>
            <person name="Nasrallah M.E."/>
            <person name="Ortiz D."/>
            <person name="Piller C.R."/>
            <person name="Privatt S.R."/>
            <person name="Schneider S.L."/>
            <person name="Sharp S."/>
            <person name="Smith T.C."/>
            <person name="Stanton J.D."/>
            <person name="Ullery H.E."/>
            <person name="Wilson R.J."/>
            <person name="Serrano M.G."/>
            <person name="Buck G."/>
            <person name="Lee V."/>
            <person name="Wang Y."/>
            <person name="Carvalho R."/>
            <person name="Voegtly L."/>
            <person name="Shi R."/>
            <person name="Duckworth R."/>
            <person name="Johnson A."/>
            <person name="Loviza R."/>
            <person name="Walstead R."/>
            <person name="Shah Z."/>
            <person name="Kiflezghi M."/>
            <person name="Wade K."/>
            <person name="Ball S.L."/>
            <person name="Bradley K.W."/>
            <person name="Asai D.J."/>
            <person name="Bowman C.A."/>
            <person name="Russell D.A."/>
            <person name="Pope W.H."/>
            <person name="Jacobs-Sera D."/>
            <person name="Hendrix R.W."/>
            <person name="Hatfull G.F."/>
        </authorList>
    </citation>
    <scope>NUCLEOTIDE SEQUENCE [LARGE SCALE GENOMIC DNA]</scope>
    <source>
        <strain evidence="7 8">DSM 27648</strain>
    </source>
</reference>
<dbReference type="EMBL" id="CP012333">
    <property type="protein sequence ID" value="AKU93996.1"/>
    <property type="molecule type" value="Genomic_DNA"/>
</dbReference>
<keyword evidence="4" id="KW-0808">Transferase</keyword>
<evidence type="ECO:0000259" key="6">
    <source>
        <dbReference type="PROSITE" id="PS50109"/>
    </source>
</evidence>
<dbReference type="CDD" id="cd00082">
    <property type="entry name" value="HisKA"/>
    <property type="match status" value="1"/>
</dbReference>
<gene>
    <name evidence="7" type="ORF">AKJ09_00660</name>
</gene>
<sequence>MLSPHEIEQRARDRFGERAMSALVLLADVSAVLGSTLDVDEAIDGLRTLLLNRGAEACSVDLIAQRDLRYWSMLAPGPDLSVPLRGLFDRVIATGESVVLSGEDSGTGLVEMAATLDPFATLLRERNLVVVPVVARCTTIGTLAVLVRVPVAGDVSMFEELGRRVGAAIRTCQLYREAAMSIGRRDEALASFAHDLRGPLSVVATVLRDLVATPLDDGDPSSRALQAARRATERMSDLVRDLLDLAHVRSDGSSLHVESWDPRELIDETVSTYEPLARKRRIALLRAIPSDLPNVHCDRDRILRVLANLVGNSLKFTRAGKHITLSADVVSGAIALRVMDAGVGISPSELPHVFERFRSGHEEDGSTGLGLAIAKAFVEAHGGRIWIESELGKGTSVTFTLPRADGIPSEKPSGVHVVHRTR</sequence>
<dbReference type="InterPro" id="IPR004358">
    <property type="entry name" value="Sig_transdc_His_kin-like_C"/>
</dbReference>
<dbReference type="STRING" id="1391654.AKJ09_00660"/>
<comment type="catalytic activity">
    <reaction evidence="1">
        <text>ATP + protein L-histidine = ADP + protein N-phospho-L-histidine.</text>
        <dbReference type="EC" id="2.7.13.3"/>
    </reaction>
</comment>
<dbReference type="Gene3D" id="3.30.450.40">
    <property type="match status" value="1"/>
</dbReference>
<dbReference type="PANTHER" id="PTHR43047:SF72">
    <property type="entry name" value="OSMOSENSING HISTIDINE PROTEIN KINASE SLN1"/>
    <property type="match status" value="1"/>
</dbReference>
<keyword evidence="8" id="KW-1185">Reference proteome</keyword>
<dbReference type="GO" id="GO:0005886">
    <property type="term" value="C:plasma membrane"/>
    <property type="evidence" value="ECO:0007669"/>
    <property type="project" value="TreeGrafter"/>
</dbReference>
<dbReference type="KEGG" id="llu:AKJ09_00660"/>
<dbReference type="PRINTS" id="PR00344">
    <property type="entry name" value="BCTRLSENSOR"/>
</dbReference>
<dbReference type="EC" id="2.7.13.3" evidence="2"/>
<evidence type="ECO:0000256" key="1">
    <source>
        <dbReference type="ARBA" id="ARBA00000085"/>
    </source>
</evidence>
<proteinExistence type="predicted"/>
<dbReference type="InterPro" id="IPR029016">
    <property type="entry name" value="GAF-like_dom_sf"/>
</dbReference>
<dbReference type="SUPFAM" id="SSF55781">
    <property type="entry name" value="GAF domain-like"/>
    <property type="match status" value="1"/>
</dbReference>
<name>A0A0K1PKS1_9BACT</name>
<dbReference type="SUPFAM" id="SSF47384">
    <property type="entry name" value="Homodimeric domain of signal transducing histidine kinase"/>
    <property type="match status" value="1"/>
</dbReference>
<dbReference type="Gene3D" id="3.30.565.10">
    <property type="entry name" value="Histidine kinase-like ATPase, C-terminal domain"/>
    <property type="match status" value="1"/>
</dbReference>
<dbReference type="CDD" id="cd00075">
    <property type="entry name" value="HATPase"/>
    <property type="match status" value="1"/>
</dbReference>
<dbReference type="Pfam" id="PF00512">
    <property type="entry name" value="HisKA"/>
    <property type="match status" value="1"/>
</dbReference>
<dbReference type="Gene3D" id="1.10.287.130">
    <property type="match status" value="1"/>
</dbReference>
<dbReference type="PATRIC" id="fig|1391654.3.peg.665"/>
<dbReference type="SMART" id="SM00388">
    <property type="entry name" value="HisKA"/>
    <property type="match status" value="1"/>
</dbReference>
<dbReference type="PANTHER" id="PTHR43047">
    <property type="entry name" value="TWO-COMPONENT HISTIDINE PROTEIN KINASE"/>
    <property type="match status" value="1"/>
</dbReference>
<organism evidence="7 8">
    <name type="scientific">Labilithrix luteola</name>
    <dbReference type="NCBI Taxonomy" id="1391654"/>
    <lineage>
        <taxon>Bacteria</taxon>
        <taxon>Pseudomonadati</taxon>
        <taxon>Myxococcota</taxon>
        <taxon>Polyangia</taxon>
        <taxon>Polyangiales</taxon>
        <taxon>Labilitrichaceae</taxon>
        <taxon>Labilithrix</taxon>
    </lineage>
</organism>
<keyword evidence="5 7" id="KW-0418">Kinase</keyword>
<dbReference type="InterPro" id="IPR003661">
    <property type="entry name" value="HisK_dim/P_dom"/>
</dbReference>
<dbReference type="GO" id="GO:0009927">
    <property type="term" value="F:histidine phosphotransfer kinase activity"/>
    <property type="evidence" value="ECO:0007669"/>
    <property type="project" value="TreeGrafter"/>
</dbReference>
<dbReference type="InterPro" id="IPR003594">
    <property type="entry name" value="HATPase_dom"/>
</dbReference>
<dbReference type="Proteomes" id="UP000064967">
    <property type="component" value="Chromosome"/>
</dbReference>
<evidence type="ECO:0000256" key="2">
    <source>
        <dbReference type="ARBA" id="ARBA00012438"/>
    </source>
</evidence>
<dbReference type="InterPro" id="IPR036097">
    <property type="entry name" value="HisK_dim/P_sf"/>
</dbReference>
<dbReference type="GO" id="GO:0000155">
    <property type="term" value="F:phosphorelay sensor kinase activity"/>
    <property type="evidence" value="ECO:0007669"/>
    <property type="project" value="InterPro"/>
</dbReference>
<evidence type="ECO:0000313" key="7">
    <source>
        <dbReference type="EMBL" id="AKU93996.1"/>
    </source>
</evidence>
<evidence type="ECO:0000313" key="8">
    <source>
        <dbReference type="Proteomes" id="UP000064967"/>
    </source>
</evidence>
<dbReference type="Pfam" id="PF02518">
    <property type="entry name" value="HATPase_c"/>
    <property type="match status" value="1"/>
</dbReference>
<dbReference type="SMART" id="SM00387">
    <property type="entry name" value="HATPase_c"/>
    <property type="match status" value="1"/>
</dbReference>
<dbReference type="PROSITE" id="PS50109">
    <property type="entry name" value="HIS_KIN"/>
    <property type="match status" value="1"/>
</dbReference>
<accession>A0A0K1PKS1</accession>
<dbReference type="OrthoDB" id="9770955at2"/>
<evidence type="ECO:0000256" key="5">
    <source>
        <dbReference type="ARBA" id="ARBA00022777"/>
    </source>
</evidence>
<feature type="domain" description="Histidine kinase" evidence="6">
    <location>
        <begin position="191"/>
        <end position="405"/>
    </location>
</feature>
<keyword evidence="3" id="KW-0597">Phosphoprotein</keyword>
<evidence type="ECO:0000256" key="3">
    <source>
        <dbReference type="ARBA" id="ARBA00022553"/>
    </source>
</evidence>
<dbReference type="AlphaFoldDB" id="A0A0K1PKS1"/>